<evidence type="ECO:0000313" key="3">
    <source>
        <dbReference type="Proteomes" id="UP000018901"/>
    </source>
</evidence>
<name>W0EXF8_9BACT</name>
<evidence type="ECO:0000313" key="2">
    <source>
        <dbReference type="EMBL" id="AHF13756.1"/>
    </source>
</evidence>
<dbReference type="HOGENOM" id="CLU_2380392_0_0_10"/>
<dbReference type="AlphaFoldDB" id="W0EXF8"/>
<dbReference type="Proteomes" id="UP000018901">
    <property type="component" value="Chromosome"/>
</dbReference>
<evidence type="ECO:0000256" key="1">
    <source>
        <dbReference type="SAM" id="MobiDB-lite"/>
    </source>
</evidence>
<feature type="compositionally biased region" description="Basic and acidic residues" evidence="1">
    <location>
        <begin position="76"/>
        <end position="85"/>
    </location>
</feature>
<keyword evidence="3" id="KW-1185">Reference proteome</keyword>
<dbReference type="KEGG" id="bvs:BARVI_05685"/>
<organism evidence="2 3">
    <name type="scientific">Barnesiella viscericola DSM 18177</name>
    <dbReference type="NCBI Taxonomy" id="880074"/>
    <lineage>
        <taxon>Bacteria</taxon>
        <taxon>Pseudomonadati</taxon>
        <taxon>Bacteroidota</taxon>
        <taxon>Bacteroidia</taxon>
        <taxon>Bacteroidales</taxon>
        <taxon>Barnesiellaceae</taxon>
        <taxon>Barnesiella</taxon>
    </lineage>
</organism>
<protein>
    <submittedName>
        <fullName evidence="2">Uncharacterized protein</fullName>
    </submittedName>
</protein>
<reference evidence="2 3" key="1">
    <citation type="submission" date="2013-12" db="EMBL/GenBank/DDBJ databases">
        <authorList>
            <consortium name="DOE Joint Genome Institute"/>
            <person name="Eisen J."/>
            <person name="Huntemann M."/>
            <person name="Han J."/>
            <person name="Chen A."/>
            <person name="Kyrpides N."/>
            <person name="Mavromatis K."/>
            <person name="Markowitz V."/>
            <person name="Palaniappan K."/>
            <person name="Ivanova N."/>
            <person name="Schaumberg A."/>
            <person name="Pati A."/>
            <person name="Liolios K."/>
            <person name="Nordberg H.P."/>
            <person name="Cantor M.N."/>
            <person name="Hua S.X."/>
            <person name="Woyke T."/>
        </authorList>
    </citation>
    <scope>NUCLEOTIDE SEQUENCE [LARGE SCALE GENOMIC DNA]</scope>
    <source>
        <strain evidence="3">DSM 18177</strain>
    </source>
</reference>
<proteinExistence type="predicted"/>
<gene>
    <name evidence="2" type="ORF">BARVI_05685</name>
</gene>
<feature type="region of interest" description="Disordered" evidence="1">
    <location>
        <begin position="73"/>
        <end position="94"/>
    </location>
</feature>
<dbReference type="EMBL" id="CP007034">
    <property type="protein sequence ID" value="AHF13756.1"/>
    <property type="molecule type" value="Genomic_DNA"/>
</dbReference>
<accession>W0EXF8</accession>
<sequence length="94" mass="9795">MFILLSSEKNEPRSAAAVIGLCRSAAGTALGGCGTRCAQTLFALILGWLASSRPDKGGRGTLHASFRSFRATMRYPGEENTRHGLENPAGGEGG</sequence>